<dbReference type="AlphaFoldDB" id="A0A154WFT0"/>
<dbReference type="SUPFAM" id="SSF47616">
    <property type="entry name" value="GST C-terminal domain-like"/>
    <property type="match status" value="1"/>
</dbReference>
<dbReference type="InterPro" id="IPR010987">
    <property type="entry name" value="Glutathione-S-Trfase_C-like"/>
</dbReference>
<dbReference type="InterPro" id="IPR036249">
    <property type="entry name" value="Thioredoxin-like_sf"/>
</dbReference>
<dbReference type="Gene3D" id="3.40.30.10">
    <property type="entry name" value="Glutaredoxin"/>
    <property type="match status" value="1"/>
</dbReference>
<dbReference type="STRING" id="580166.AUP43_04905"/>
<evidence type="ECO:0000259" key="2">
    <source>
        <dbReference type="PROSITE" id="PS50404"/>
    </source>
</evidence>
<keyword evidence="4" id="KW-0808">Transferase</keyword>
<dbReference type="PANTHER" id="PTHR43969">
    <property type="entry name" value="GLUTATHIONE S TRANSFERASE D10, ISOFORM A-RELATED"/>
    <property type="match status" value="1"/>
</dbReference>
<dbReference type="CDD" id="cd00570">
    <property type="entry name" value="GST_N_family"/>
    <property type="match status" value="1"/>
</dbReference>
<keyword evidence="5" id="KW-1185">Reference proteome</keyword>
<dbReference type="PROSITE" id="PS50404">
    <property type="entry name" value="GST_NTER"/>
    <property type="match status" value="1"/>
</dbReference>
<comment type="caution">
    <text evidence="4">The sequence shown here is derived from an EMBL/GenBank/DDBJ whole genome shotgun (WGS) entry which is preliminary data.</text>
</comment>
<dbReference type="PANTHER" id="PTHR43969:SF9">
    <property type="entry name" value="GLUTATHIONE S TRANSFERASE D10, ISOFORM A-RELATED"/>
    <property type="match status" value="1"/>
</dbReference>
<dbReference type="InterPro" id="IPR004045">
    <property type="entry name" value="Glutathione_S-Trfase_N"/>
</dbReference>
<dbReference type="InterPro" id="IPR004046">
    <property type="entry name" value="GST_C"/>
</dbReference>
<sequence>MRILYHQWLSPFCRKIRLILAEKDLAFELKEERVWDRRSDFLAMNPACQVPVLVDDEAPNETAVLADSTVIAEYLEEVYPQRLLIMGSPVERAEIRRLSAWFDGKFDEEVTRNLVGEKLMKRLLGLGGPSSEAIRAGLSNIHYHLDYIGYLCERRTWLGGDHLSLADLAAAAHLSCIDYIGNVPWDEHGDAKEWYARVKSRPSFRPLLADRMAGSAPPAHYADLDF</sequence>
<dbReference type="SFLD" id="SFLDS00019">
    <property type="entry name" value="Glutathione_Transferase_(cytos"/>
    <property type="match status" value="1"/>
</dbReference>
<dbReference type="SFLD" id="SFLDG00358">
    <property type="entry name" value="Main_(cytGST)"/>
    <property type="match status" value="1"/>
</dbReference>
<dbReference type="InterPro" id="IPR036282">
    <property type="entry name" value="Glutathione-S-Trfase_C_sf"/>
</dbReference>
<dbReference type="Gene3D" id="1.20.1050.10">
    <property type="match status" value="1"/>
</dbReference>
<dbReference type="GO" id="GO:0006749">
    <property type="term" value="P:glutathione metabolic process"/>
    <property type="evidence" value="ECO:0007669"/>
    <property type="project" value="TreeGrafter"/>
</dbReference>
<dbReference type="Pfam" id="PF13409">
    <property type="entry name" value="GST_N_2"/>
    <property type="match status" value="1"/>
</dbReference>
<evidence type="ECO:0000313" key="4">
    <source>
        <dbReference type="EMBL" id="KZD12315.1"/>
    </source>
</evidence>
<dbReference type="OrthoDB" id="9794721at2"/>
<dbReference type="PROSITE" id="PS50405">
    <property type="entry name" value="GST_CTER"/>
    <property type="match status" value="1"/>
</dbReference>
<feature type="domain" description="GST N-terminal" evidence="2">
    <location>
        <begin position="1"/>
        <end position="83"/>
    </location>
</feature>
<feature type="domain" description="GST C-terminal" evidence="3">
    <location>
        <begin position="88"/>
        <end position="221"/>
    </location>
</feature>
<dbReference type="SUPFAM" id="SSF52833">
    <property type="entry name" value="Thioredoxin-like"/>
    <property type="match status" value="1"/>
</dbReference>
<dbReference type="Pfam" id="PF00043">
    <property type="entry name" value="GST_C"/>
    <property type="match status" value="1"/>
</dbReference>
<evidence type="ECO:0000259" key="3">
    <source>
        <dbReference type="PROSITE" id="PS50405"/>
    </source>
</evidence>
<evidence type="ECO:0000313" key="5">
    <source>
        <dbReference type="Proteomes" id="UP000076400"/>
    </source>
</evidence>
<evidence type="ECO:0000256" key="1">
    <source>
        <dbReference type="ARBA" id="ARBA00011738"/>
    </source>
</evidence>
<gene>
    <name evidence="4" type="ORF">AUP43_04905</name>
</gene>
<name>A0A154WFT0_9PROT</name>
<dbReference type="RefSeq" id="WP_067552647.1">
    <property type="nucleotide sequence ID" value="NZ_LPXN01000035.1"/>
</dbReference>
<proteinExistence type="predicted"/>
<comment type="subunit">
    <text evidence="1">Homodimer.</text>
</comment>
<accession>A0A154WFT0</accession>
<dbReference type="GO" id="GO:0004364">
    <property type="term" value="F:glutathione transferase activity"/>
    <property type="evidence" value="ECO:0007669"/>
    <property type="project" value="TreeGrafter"/>
</dbReference>
<dbReference type="Proteomes" id="UP000076400">
    <property type="component" value="Unassembled WGS sequence"/>
</dbReference>
<dbReference type="InterPro" id="IPR040079">
    <property type="entry name" value="Glutathione_S-Trfase"/>
</dbReference>
<protein>
    <submittedName>
        <fullName evidence="4">Glutathione S-transferase</fullName>
    </submittedName>
</protein>
<dbReference type="EMBL" id="LPXN01000035">
    <property type="protein sequence ID" value="KZD12315.1"/>
    <property type="molecule type" value="Genomic_DNA"/>
</dbReference>
<reference evidence="4 5" key="1">
    <citation type="submission" date="2015-12" db="EMBL/GenBank/DDBJ databases">
        <title>Genome sequence of Oceanibaculum pacificum MCCC 1A02656.</title>
        <authorList>
            <person name="Lu L."/>
            <person name="Lai Q."/>
            <person name="Shao Z."/>
            <person name="Qian P."/>
        </authorList>
    </citation>
    <scope>NUCLEOTIDE SEQUENCE [LARGE SCALE GENOMIC DNA]</scope>
    <source>
        <strain evidence="4 5">MCCC 1A02656</strain>
    </source>
</reference>
<organism evidence="4 5">
    <name type="scientific">Oceanibaculum pacificum</name>
    <dbReference type="NCBI Taxonomy" id="580166"/>
    <lineage>
        <taxon>Bacteria</taxon>
        <taxon>Pseudomonadati</taxon>
        <taxon>Pseudomonadota</taxon>
        <taxon>Alphaproteobacteria</taxon>
        <taxon>Rhodospirillales</taxon>
        <taxon>Oceanibaculaceae</taxon>
        <taxon>Oceanibaculum</taxon>
    </lineage>
</organism>